<comment type="caution">
    <text evidence="3">The sequence shown here is derived from an EMBL/GenBank/DDBJ whole genome shotgun (WGS) entry which is preliminary data.</text>
</comment>
<feature type="signal peptide" evidence="1">
    <location>
        <begin position="1"/>
        <end position="27"/>
    </location>
</feature>
<proteinExistence type="predicted"/>
<feature type="chain" id="PRO_5045433423" evidence="1">
    <location>
        <begin position="28"/>
        <end position="123"/>
    </location>
</feature>
<keyword evidence="4" id="KW-1185">Reference proteome</keyword>
<name>A0ABN8U573_9BACL</name>
<dbReference type="SUPFAM" id="SSF49503">
    <property type="entry name" value="Cupredoxins"/>
    <property type="match status" value="1"/>
</dbReference>
<gene>
    <name evidence="3" type="ORF">WJ0W_003382</name>
</gene>
<dbReference type="InterPro" id="IPR028096">
    <property type="entry name" value="EfeO_Cupredoxin"/>
</dbReference>
<dbReference type="InterPro" id="IPR008972">
    <property type="entry name" value="Cupredoxin"/>
</dbReference>
<keyword evidence="1" id="KW-0732">Signal</keyword>
<protein>
    <submittedName>
        <fullName evidence="3">Cupredoxin domain-containing protein</fullName>
    </submittedName>
</protein>
<dbReference type="Proteomes" id="UP001154322">
    <property type="component" value="Unassembled WGS sequence"/>
</dbReference>
<feature type="domain" description="EfeO-type cupredoxin-like" evidence="2">
    <location>
        <begin position="32"/>
        <end position="122"/>
    </location>
</feature>
<evidence type="ECO:0000313" key="4">
    <source>
        <dbReference type="Proteomes" id="UP001154322"/>
    </source>
</evidence>
<dbReference type="PROSITE" id="PS51257">
    <property type="entry name" value="PROKAR_LIPOPROTEIN"/>
    <property type="match status" value="1"/>
</dbReference>
<dbReference type="EMBL" id="CALYLO010000004">
    <property type="protein sequence ID" value="CAH8246146.1"/>
    <property type="molecule type" value="Genomic_DNA"/>
</dbReference>
<sequence>MRRSRLWTIGAAILLSLGLAACGGTQADTPAAASEAADAELVITATNYQFDQPEYHIKAGESVRIILEAKGNHGLEVKELGLKLDPNQTEQVITPDQPGTYEFFCTIMCGPGHKDMRAKLIVD</sequence>
<dbReference type="RefSeq" id="WP_249725325.1">
    <property type="nucleotide sequence ID" value="NZ_AP031286.1"/>
</dbReference>
<evidence type="ECO:0000256" key="1">
    <source>
        <dbReference type="SAM" id="SignalP"/>
    </source>
</evidence>
<dbReference type="Gene3D" id="2.60.40.420">
    <property type="entry name" value="Cupredoxins - blue copper proteins"/>
    <property type="match status" value="1"/>
</dbReference>
<accession>A0ABN8U573</accession>
<organism evidence="3 4">
    <name type="scientific">Paenibacillus melissococcoides</name>
    <dbReference type="NCBI Taxonomy" id="2912268"/>
    <lineage>
        <taxon>Bacteria</taxon>
        <taxon>Bacillati</taxon>
        <taxon>Bacillota</taxon>
        <taxon>Bacilli</taxon>
        <taxon>Bacillales</taxon>
        <taxon>Paenibacillaceae</taxon>
        <taxon>Paenibacillus</taxon>
    </lineage>
</organism>
<evidence type="ECO:0000259" key="2">
    <source>
        <dbReference type="Pfam" id="PF13473"/>
    </source>
</evidence>
<reference evidence="3" key="1">
    <citation type="submission" date="2022-06" db="EMBL/GenBank/DDBJ databases">
        <authorList>
            <person name="Dietemann V."/>
            <person name="Ory F."/>
            <person name="Dainat B."/>
            <person name="Oberhansli S."/>
        </authorList>
    </citation>
    <scope>NUCLEOTIDE SEQUENCE</scope>
    <source>
        <strain evidence="3">Ena-SAMPLE-TAB-26-04-2022-14:26:32:270-5432</strain>
    </source>
</reference>
<dbReference type="Pfam" id="PF13473">
    <property type="entry name" value="Cupredoxin_1"/>
    <property type="match status" value="1"/>
</dbReference>
<evidence type="ECO:0000313" key="3">
    <source>
        <dbReference type="EMBL" id="CAH8246146.1"/>
    </source>
</evidence>